<accession>A0ABP8N3Y3</accession>
<evidence type="ECO:0000313" key="3">
    <source>
        <dbReference type="Proteomes" id="UP001500067"/>
    </source>
</evidence>
<evidence type="ECO:0008006" key="4">
    <source>
        <dbReference type="Google" id="ProtNLM"/>
    </source>
</evidence>
<dbReference type="EMBL" id="BAABFA010000004">
    <property type="protein sequence ID" value="GAA4460876.1"/>
    <property type="molecule type" value="Genomic_DNA"/>
</dbReference>
<keyword evidence="1" id="KW-0472">Membrane</keyword>
<dbReference type="Proteomes" id="UP001500067">
    <property type="component" value="Unassembled WGS sequence"/>
</dbReference>
<keyword evidence="3" id="KW-1185">Reference proteome</keyword>
<protein>
    <recommendedName>
        <fullName evidence="4">ATP synthase F0 subunit 8</fullName>
    </recommendedName>
</protein>
<keyword evidence="1" id="KW-0812">Transmembrane</keyword>
<organism evidence="2 3">
    <name type="scientific">Nemorincola caseinilytica</name>
    <dbReference type="NCBI Taxonomy" id="2054315"/>
    <lineage>
        <taxon>Bacteria</taxon>
        <taxon>Pseudomonadati</taxon>
        <taxon>Bacteroidota</taxon>
        <taxon>Chitinophagia</taxon>
        <taxon>Chitinophagales</taxon>
        <taxon>Chitinophagaceae</taxon>
        <taxon>Nemorincola</taxon>
    </lineage>
</organism>
<dbReference type="RefSeq" id="WP_345077874.1">
    <property type="nucleotide sequence ID" value="NZ_BAABFA010000004.1"/>
</dbReference>
<sequence>MDENLFYIVIFFLVLVVIFLVCREINNWYWKINERITLQKETNALLSTPAGC</sequence>
<gene>
    <name evidence="2" type="ORF">GCM10023093_04470</name>
</gene>
<evidence type="ECO:0000313" key="2">
    <source>
        <dbReference type="EMBL" id="GAA4460876.1"/>
    </source>
</evidence>
<proteinExistence type="predicted"/>
<keyword evidence="1" id="KW-1133">Transmembrane helix</keyword>
<feature type="transmembrane region" description="Helical" evidence="1">
    <location>
        <begin position="6"/>
        <end position="25"/>
    </location>
</feature>
<evidence type="ECO:0000256" key="1">
    <source>
        <dbReference type="SAM" id="Phobius"/>
    </source>
</evidence>
<comment type="caution">
    <text evidence="2">The sequence shown here is derived from an EMBL/GenBank/DDBJ whole genome shotgun (WGS) entry which is preliminary data.</text>
</comment>
<name>A0ABP8N3Y3_9BACT</name>
<reference evidence="3" key="1">
    <citation type="journal article" date="2019" name="Int. J. Syst. Evol. Microbiol.">
        <title>The Global Catalogue of Microorganisms (GCM) 10K type strain sequencing project: providing services to taxonomists for standard genome sequencing and annotation.</title>
        <authorList>
            <consortium name="The Broad Institute Genomics Platform"/>
            <consortium name="The Broad Institute Genome Sequencing Center for Infectious Disease"/>
            <person name="Wu L."/>
            <person name="Ma J."/>
        </authorList>
    </citation>
    <scope>NUCLEOTIDE SEQUENCE [LARGE SCALE GENOMIC DNA]</scope>
    <source>
        <strain evidence="3">JCM 32105</strain>
    </source>
</reference>